<name>A0A3B0MKI6_9GAMM</name>
<evidence type="ECO:0000313" key="1">
    <source>
        <dbReference type="EMBL" id="SSW94896.1"/>
    </source>
</evidence>
<reference evidence="1" key="1">
    <citation type="submission" date="2018-04" db="EMBL/GenBank/DDBJ databases">
        <authorList>
            <person name="Go L.Y."/>
            <person name="Mitchell J.A."/>
        </authorList>
    </citation>
    <scope>NUCLEOTIDE SEQUENCE</scope>
    <source>
        <strain evidence="1">ARTV</strain>
    </source>
</reference>
<organism evidence="1">
    <name type="scientific">Arsenophonus endosymbiont of Trialeurodes vaporariorum</name>
    <dbReference type="NCBI Taxonomy" id="235567"/>
    <lineage>
        <taxon>Bacteria</taxon>
        <taxon>Pseudomonadati</taxon>
        <taxon>Pseudomonadota</taxon>
        <taxon>Gammaproteobacteria</taxon>
        <taxon>Enterobacterales</taxon>
        <taxon>Morganellaceae</taxon>
        <taxon>Arsenophonus</taxon>
    </lineage>
</organism>
<protein>
    <submittedName>
        <fullName evidence="1">Uncharacterized protein</fullName>
    </submittedName>
</protein>
<proteinExistence type="predicted"/>
<gene>
    <name evidence="1" type="ORF">ARTV_0551</name>
</gene>
<dbReference type="AlphaFoldDB" id="A0A3B0MKI6"/>
<accession>A0A3B0MKI6</accession>
<dbReference type="EMBL" id="UFQR01000002">
    <property type="protein sequence ID" value="SSW94896.1"/>
    <property type="molecule type" value="Genomic_DNA"/>
</dbReference>
<sequence length="32" mass="3670">MPIADSVVLIDDNRFSVNIIDFILLHVFIRLA</sequence>